<dbReference type="Proteomes" id="UP001417504">
    <property type="component" value="Unassembled WGS sequence"/>
</dbReference>
<dbReference type="InterPro" id="IPR058980">
    <property type="entry name" value="Glyco_transf_N"/>
</dbReference>
<reference evidence="3 4" key="1">
    <citation type="submission" date="2024-01" db="EMBL/GenBank/DDBJ databases">
        <title>Genome assemblies of Stephania.</title>
        <authorList>
            <person name="Yang L."/>
        </authorList>
    </citation>
    <scope>NUCLEOTIDE SEQUENCE [LARGE SCALE GENOMIC DNA]</scope>
    <source>
        <strain evidence="3">QJT</strain>
        <tissue evidence="3">Leaf</tissue>
    </source>
</reference>
<evidence type="ECO:0000313" key="4">
    <source>
        <dbReference type="Proteomes" id="UP001417504"/>
    </source>
</evidence>
<name>A0AAP0NQU2_9MAGN</name>
<evidence type="ECO:0000313" key="3">
    <source>
        <dbReference type="EMBL" id="KAK9116497.1"/>
    </source>
</evidence>
<protein>
    <recommendedName>
        <fullName evidence="2">Glycosyltransferase N-terminal domain-containing protein</fullName>
    </recommendedName>
</protein>
<dbReference type="Pfam" id="PF26168">
    <property type="entry name" value="Glyco_transf_N"/>
    <property type="match status" value="1"/>
</dbReference>
<dbReference type="FunFam" id="3.40.50.2000:FF:000108">
    <property type="entry name" value="UDP-glycosyltransferase 83A1"/>
    <property type="match status" value="1"/>
</dbReference>
<dbReference type="PANTHER" id="PTHR11926:SF1412">
    <property type="entry name" value="UDP-GLYCOSYLTRANSFERASE 83A1-LIKE"/>
    <property type="match status" value="1"/>
</dbReference>
<feature type="domain" description="Glycosyltransferase N-terminal" evidence="2">
    <location>
        <begin position="8"/>
        <end position="68"/>
    </location>
</feature>
<sequence>MVMDEPHVLVIPFPAQGHVKPLMEFSHSLVDCGFSVTFLNTEISHARIMAAISKVDNNRGGKIRFVAFPDGLGPEDDRNQLCNLSEMLSSVMPRLLEELITSMDDSNGGKIKCVIADLSMGWAFQVAAKMGILRAAFWPASAATLASLLHIPKLIEDKVIDANGTL</sequence>
<dbReference type="PANTHER" id="PTHR11926">
    <property type="entry name" value="GLUCOSYL/GLUCURONOSYL TRANSFERASES"/>
    <property type="match status" value="1"/>
</dbReference>
<gene>
    <name evidence="3" type="ORF">Sjap_015444</name>
</gene>
<dbReference type="SUPFAM" id="SSF53756">
    <property type="entry name" value="UDP-Glycosyltransferase/glycogen phosphorylase"/>
    <property type="match status" value="1"/>
</dbReference>
<dbReference type="AlphaFoldDB" id="A0AAP0NQU2"/>
<evidence type="ECO:0000259" key="2">
    <source>
        <dbReference type="Pfam" id="PF26168"/>
    </source>
</evidence>
<dbReference type="Gene3D" id="3.40.50.2000">
    <property type="entry name" value="Glycogen Phosphorylase B"/>
    <property type="match status" value="1"/>
</dbReference>
<proteinExistence type="inferred from homology"/>
<organism evidence="3 4">
    <name type="scientific">Stephania japonica</name>
    <dbReference type="NCBI Taxonomy" id="461633"/>
    <lineage>
        <taxon>Eukaryota</taxon>
        <taxon>Viridiplantae</taxon>
        <taxon>Streptophyta</taxon>
        <taxon>Embryophyta</taxon>
        <taxon>Tracheophyta</taxon>
        <taxon>Spermatophyta</taxon>
        <taxon>Magnoliopsida</taxon>
        <taxon>Ranunculales</taxon>
        <taxon>Menispermaceae</taxon>
        <taxon>Menispermoideae</taxon>
        <taxon>Cissampelideae</taxon>
        <taxon>Stephania</taxon>
    </lineage>
</organism>
<dbReference type="EMBL" id="JBBNAE010000006">
    <property type="protein sequence ID" value="KAK9116497.1"/>
    <property type="molecule type" value="Genomic_DNA"/>
</dbReference>
<dbReference type="GO" id="GO:0080043">
    <property type="term" value="F:quercetin 3-O-glucosyltransferase activity"/>
    <property type="evidence" value="ECO:0007669"/>
    <property type="project" value="TreeGrafter"/>
</dbReference>
<accession>A0AAP0NQU2</accession>
<dbReference type="GO" id="GO:0080044">
    <property type="term" value="F:quercetin 7-O-glucosyltransferase activity"/>
    <property type="evidence" value="ECO:0007669"/>
    <property type="project" value="TreeGrafter"/>
</dbReference>
<comment type="caution">
    <text evidence="3">The sequence shown here is derived from an EMBL/GenBank/DDBJ whole genome shotgun (WGS) entry which is preliminary data.</text>
</comment>
<comment type="similarity">
    <text evidence="1">Belongs to the UDP-glycosyltransferase family.</text>
</comment>
<keyword evidence="4" id="KW-1185">Reference proteome</keyword>
<evidence type="ECO:0000256" key="1">
    <source>
        <dbReference type="ARBA" id="ARBA00009995"/>
    </source>
</evidence>